<sequence>MYLKTQFGTTKDSWLIHDNDDDDLPAITLDSPVADRVRRYGVTKLVGLGQEHSRTTSTSTLSAGVLLSPSNISGTEPHTYIHHQAFTNLSYDNQAYET</sequence>
<reference evidence="1" key="1">
    <citation type="journal article" date="2021" name="Sci. Adv.">
        <title>The American lobster genome reveals insights on longevity, neural, and immune adaptations.</title>
        <authorList>
            <person name="Polinski J.M."/>
            <person name="Zimin A.V."/>
            <person name="Clark K.F."/>
            <person name="Kohn A.B."/>
            <person name="Sadowski N."/>
            <person name="Timp W."/>
            <person name="Ptitsyn A."/>
            <person name="Khanna P."/>
            <person name="Romanova D.Y."/>
            <person name="Williams P."/>
            <person name="Greenwood S.J."/>
            <person name="Moroz L.L."/>
            <person name="Walt D.R."/>
            <person name="Bodnar A.G."/>
        </authorList>
    </citation>
    <scope>NUCLEOTIDE SEQUENCE</scope>
    <source>
        <strain evidence="1">GMGI-L3</strain>
    </source>
</reference>
<protein>
    <submittedName>
        <fullName evidence="1">Uncharacterized protein</fullName>
    </submittedName>
</protein>
<gene>
    <name evidence="1" type="ORF">Hamer_G026188</name>
</gene>
<dbReference type="AlphaFoldDB" id="A0A8J5N3P3"/>
<organism evidence="1 2">
    <name type="scientific">Homarus americanus</name>
    <name type="common">American lobster</name>
    <dbReference type="NCBI Taxonomy" id="6706"/>
    <lineage>
        <taxon>Eukaryota</taxon>
        <taxon>Metazoa</taxon>
        <taxon>Ecdysozoa</taxon>
        <taxon>Arthropoda</taxon>
        <taxon>Crustacea</taxon>
        <taxon>Multicrustacea</taxon>
        <taxon>Malacostraca</taxon>
        <taxon>Eumalacostraca</taxon>
        <taxon>Eucarida</taxon>
        <taxon>Decapoda</taxon>
        <taxon>Pleocyemata</taxon>
        <taxon>Astacidea</taxon>
        <taxon>Nephropoidea</taxon>
        <taxon>Nephropidae</taxon>
        <taxon>Homarus</taxon>
    </lineage>
</organism>
<evidence type="ECO:0000313" key="2">
    <source>
        <dbReference type="Proteomes" id="UP000747542"/>
    </source>
</evidence>
<keyword evidence="2" id="KW-1185">Reference proteome</keyword>
<accession>A0A8J5N3P3</accession>
<proteinExistence type="predicted"/>
<evidence type="ECO:0000313" key="1">
    <source>
        <dbReference type="EMBL" id="KAG7172525.1"/>
    </source>
</evidence>
<comment type="caution">
    <text evidence="1">The sequence shown here is derived from an EMBL/GenBank/DDBJ whole genome shotgun (WGS) entry which is preliminary data.</text>
</comment>
<dbReference type="EMBL" id="JAHLQT010010679">
    <property type="protein sequence ID" value="KAG7172525.1"/>
    <property type="molecule type" value="Genomic_DNA"/>
</dbReference>
<dbReference type="Proteomes" id="UP000747542">
    <property type="component" value="Unassembled WGS sequence"/>
</dbReference>
<name>A0A8J5N3P3_HOMAM</name>